<feature type="signal peptide" evidence="2">
    <location>
        <begin position="1"/>
        <end position="27"/>
    </location>
</feature>
<accession>A0A9X2JE53</accession>
<protein>
    <submittedName>
        <fullName evidence="4">Ig-like domain-containing protein</fullName>
    </submittedName>
</protein>
<evidence type="ECO:0000256" key="2">
    <source>
        <dbReference type="SAM" id="SignalP"/>
    </source>
</evidence>
<evidence type="ECO:0000313" key="5">
    <source>
        <dbReference type="Proteomes" id="UP001155182"/>
    </source>
</evidence>
<keyword evidence="1 2" id="KW-0732">Signal</keyword>
<reference evidence="4" key="1">
    <citation type="submission" date="2022-06" db="EMBL/GenBank/DDBJ databases">
        <title>Solitalea sp. MAHUQ-68 isolated from rhizospheric soil.</title>
        <authorList>
            <person name="Huq M.A."/>
        </authorList>
    </citation>
    <scope>NUCLEOTIDE SEQUENCE</scope>
    <source>
        <strain evidence="4">MAHUQ-68</strain>
    </source>
</reference>
<keyword evidence="5" id="KW-1185">Reference proteome</keyword>
<dbReference type="AlphaFoldDB" id="A0A9X2JE53"/>
<feature type="domain" description="SbsA Ig-like" evidence="3">
    <location>
        <begin position="38"/>
        <end position="137"/>
    </location>
</feature>
<evidence type="ECO:0000256" key="1">
    <source>
        <dbReference type="ARBA" id="ARBA00022729"/>
    </source>
</evidence>
<comment type="caution">
    <text evidence="4">The sequence shown here is derived from an EMBL/GenBank/DDBJ whole genome shotgun (WGS) entry which is preliminary data.</text>
</comment>
<proteinExistence type="predicted"/>
<dbReference type="PROSITE" id="PS51257">
    <property type="entry name" value="PROKAR_LIPOPROTEIN"/>
    <property type="match status" value="1"/>
</dbReference>
<dbReference type="EMBL" id="JAMWYS010000057">
    <property type="protein sequence ID" value="MCO4294369.1"/>
    <property type="molecule type" value="Genomic_DNA"/>
</dbReference>
<gene>
    <name evidence="4" type="ORF">NF867_16025</name>
</gene>
<dbReference type="InterPro" id="IPR032812">
    <property type="entry name" value="SbsA_Ig"/>
</dbReference>
<dbReference type="Proteomes" id="UP001155182">
    <property type="component" value="Unassembled WGS sequence"/>
</dbReference>
<evidence type="ECO:0000313" key="4">
    <source>
        <dbReference type="EMBL" id="MCO4294369.1"/>
    </source>
</evidence>
<organism evidence="4 5">
    <name type="scientific">Solitalea agri</name>
    <dbReference type="NCBI Taxonomy" id="2953739"/>
    <lineage>
        <taxon>Bacteria</taxon>
        <taxon>Pseudomonadati</taxon>
        <taxon>Bacteroidota</taxon>
        <taxon>Sphingobacteriia</taxon>
        <taxon>Sphingobacteriales</taxon>
        <taxon>Sphingobacteriaceae</taxon>
        <taxon>Solitalea</taxon>
    </lineage>
</organism>
<name>A0A9X2JE53_9SPHI</name>
<evidence type="ECO:0000259" key="3">
    <source>
        <dbReference type="Pfam" id="PF13205"/>
    </source>
</evidence>
<dbReference type="Pfam" id="PF13205">
    <property type="entry name" value="Big_5"/>
    <property type="match status" value="1"/>
</dbReference>
<dbReference type="RefSeq" id="WP_252589403.1">
    <property type="nucleotide sequence ID" value="NZ_JAMWYS010000057.1"/>
</dbReference>
<feature type="chain" id="PRO_5040960866" evidence="2">
    <location>
        <begin position="28"/>
        <end position="535"/>
    </location>
</feature>
<sequence>MKFSKQLFLKKKIEALIVTTLFFTACANIVSPTGGDKDVTPPKLLSETPKNKSLNFSGKKIEIEFDEVVQLKDQFKEISVTPEMELAPEISARKNIILVKLIDTLRKNTTYSINFGNSIADMNESNLFKNYRYVFSTGNYIDSLKIAGTVDYVIDTALTKDVIIGLFPPNLEALYKQKPIIYTSTGTGGKFELNNIKNGEYRIYAIKDLNGNKRYDEDELLGFLDKPINLQKDSLNLNFTISKQIPRKTKVTETKYYEGKILVKYNRKDDSVNYNVLYPEEFKNKIITDKSSLDSVSLWVPTAKFDSTKIEVLKNGKPFDTVLIRNFIKEPKFSLTKITDNLKSTVLKPGDTIKLNFSRPLQNPDFSKIEVLEDSIKKTNFSVIPNIHNIKEYAVKYNWDSTKNYEINIKENTFTDIYGKGNSDYKRKFVIDSIGNYGTILTDFEIPEGKQYIVELLDENNVVLKHQIISSSGIYPFTVLVPDRYKLRYIEDSNKNNQWDVGKVDQNIQPEPIYYFKDEIAVRIGWEIEVKINAK</sequence>